<evidence type="ECO:0000313" key="5">
    <source>
        <dbReference type="Proteomes" id="UP001523550"/>
    </source>
</evidence>
<accession>A0ABT1GAG1</accession>
<dbReference type="InterPro" id="IPR031107">
    <property type="entry name" value="Small_HSP"/>
</dbReference>
<sequence>MAMNITPYRRRPWGLMNQLQNELNTIFDGVPAYEGETGEVSDWMPAVDIREETDRFILTADVPGVDPKDIEITMENGTLTIRGQRRSENTEERNGFRRVERVSGQFFRRFVLPDSADAESISAKSNNGVLEVVIPKQEKVQPRRIQVKS</sequence>
<dbReference type="SUPFAM" id="SSF49764">
    <property type="entry name" value="HSP20-like chaperones"/>
    <property type="match status" value="1"/>
</dbReference>
<dbReference type="InterPro" id="IPR002068">
    <property type="entry name" value="A-crystallin/Hsp20_dom"/>
</dbReference>
<dbReference type="CDD" id="cd06464">
    <property type="entry name" value="ACD_sHsps-like"/>
    <property type="match status" value="1"/>
</dbReference>
<evidence type="ECO:0000313" key="4">
    <source>
        <dbReference type="EMBL" id="MCP1728315.1"/>
    </source>
</evidence>
<name>A0ABT1GAG1_9GAMM</name>
<reference evidence="4 5" key="1">
    <citation type="submission" date="2022-03" db="EMBL/GenBank/DDBJ databases">
        <title>Genomic Encyclopedia of Type Strains, Phase III (KMG-III): the genomes of soil and plant-associated and newly described type strains.</title>
        <authorList>
            <person name="Whitman W."/>
        </authorList>
    </citation>
    <scope>NUCLEOTIDE SEQUENCE [LARGE SCALE GENOMIC DNA]</scope>
    <source>
        <strain evidence="4 5">BSker1</strain>
    </source>
</reference>
<feature type="domain" description="SHSP" evidence="3">
    <location>
        <begin position="38"/>
        <end position="149"/>
    </location>
</feature>
<gene>
    <name evidence="4" type="ORF">J2T60_002315</name>
</gene>
<comment type="similarity">
    <text evidence="1 2">Belongs to the small heat shock protein (HSP20) family.</text>
</comment>
<proteinExistence type="inferred from homology"/>
<dbReference type="InterPro" id="IPR008978">
    <property type="entry name" value="HSP20-like_chaperone"/>
</dbReference>
<protein>
    <submittedName>
        <fullName evidence="4">HSP20 family protein</fullName>
    </submittedName>
</protein>
<dbReference type="PANTHER" id="PTHR11527">
    <property type="entry name" value="HEAT-SHOCK PROTEIN 20 FAMILY MEMBER"/>
    <property type="match status" value="1"/>
</dbReference>
<dbReference type="EMBL" id="JALJYF010000002">
    <property type="protein sequence ID" value="MCP1728315.1"/>
    <property type="molecule type" value="Genomic_DNA"/>
</dbReference>
<comment type="caution">
    <text evidence="4">The sequence shown here is derived from an EMBL/GenBank/DDBJ whole genome shotgun (WGS) entry which is preliminary data.</text>
</comment>
<evidence type="ECO:0000256" key="2">
    <source>
        <dbReference type="RuleBase" id="RU003616"/>
    </source>
</evidence>
<dbReference type="Proteomes" id="UP001523550">
    <property type="component" value="Unassembled WGS sequence"/>
</dbReference>
<evidence type="ECO:0000259" key="3">
    <source>
        <dbReference type="PROSITE" id="PS01031"/>
    </source>
</evidence>
<evidence type="ECO:0000256" key="1">
    <source>
        <dbReference type="PROSITE-ProRule" id="PRU00285"/>
    </source>
</evidence>
<organism evidence="4 5">
    <name type="scientific">Natronospira proteinivora</name>
    <dbReference type="NCBI Taxonomy" id="1807133"/>
    <lineage>
        <taxon>Bacteria</taxon>
        <taxon>Pseudomonadati</taxon>
        <taxon>Pseudomonadota</taxon>
        <taxon>Gammaproteobacteria</taxon>
        <taxon>Natronospirales</taxon>
        <taxon>Natronospiraceae</taxon>
        <taxon>Natronospira</taxon>
    </lineage>
</organism>
<dbReference type="PROSITE" id="PS01031">
    <property type="entry name" value="SHSP"/>
    <property type="match status" value="1"/>
</dbReference>
<dbReference type="Pfam" id="PF00011">
    <property type="entry name" value="HSP20"/>
    <property type="match status" value="1"/>
</dbReference>
<dbReference type="Gene3D" id="2.60.40.790">
    <property type="match status" value="1"/>
</dbReference>
<keyword evidence="5" id="KW-1185">Reference proteome</keyword>